<comment type="caution">
    <text evidence="4">The sequence shown here is derived from an EMBL/GenBank/DDBJ whole genome shotgun (WGS) entry which is preliminary data.</text>
</comment>
<dbReference type="EMBL" id="JAINUG010000258">
    <property type="protein sequence ID" value="KAJ8385137.1"/>
    <property type="molecule type" value="Genomic_DNA"/>
</dbReference>
<dbReference type="GO" id="GO:0003676">
    <property type="term" value="F:nucleic acid binding"/>
    <property type="evidence" value="ECO:0007669"/>
    <property type="project" value="InterPro"/>
</dbReference>
<evidence type="ECO:0000256" key="1">
    <source>
        <dbReference type="PROSITE-ProRule" id="PRU00047"/>
    </source>
</evidence>
<feature type="compositionally biased region" description="Basic and acidic residues" evidence="2">
    <location>
        <begin position="1"/>
        <end position="20"/>
    </location>
</feature>
<dbReference type="InterPro" id="IPR001878">
    <property type="entry name" value="Znf_CCHC"/>
</dbReference>
<dbReference type="InterPro" id="IPR036875">
    <property type="entry name" value="Znf_CCHC_sf"/>
</dbReference>
<feature type="domain" description="CCHC-type" evidence="3">
    <location>
        <begin position="74"/>
        <end position="90"/>
    </location>
</feature>
<proteinExistence type="predicted"/>
<keyword evidence="5" id="KW-1185">Reference proteome</keyword>
<feature type="region of interest" description="Disordered" evidence="2">
    <location>
        <begin position="45"/>
        <end position="66"/>
    </location>
</feature>
<organism evidence="4 5">
    <name type="scientific">Aldrovandia affinis</name>
    <dbReference type="NCBI Taxonomy" id="143900"/>
    <lineage>
        <taxon>Eukaryota</taxon>
        <taxon>Metazoa</taxon>
        <taxon>Chordata</taxon>
        <taxon>Craniata</taxon>
        <taxon>Vertebrata</taxon>
        <taxon>Euteleostomi</taxon>
        <taxon>Actinopterygii</taxon>
        <taxon>Neopterygii</taxon>
        <taxon>Teleostei</taxon>
        <taxon>Notacanthiformes</taxon>
        <taxon>Halosauridae</taxon>
        <taxon>Aldrovandia</taxon>
    </lineage>
</organism>
<dbReference type="Proteomes" id="UP001221898">
    <property type="component" value="Unassembled WGS sequence"/>
</dbReference>
<dbReference type="AlphaFoldDB" id="A0AAD7W632"/>
<sequence>MEAKNNRVPDLRGPRDDGKTRNPWCPRCEACGAMPQVQEQIAKEGRAVGMKQTEKSAEAEAAVLGQPEEQEQWRCYNCQELGYFARNCPNRSAGGNGTLTQEEAGENRTWQESGSNSRKEQRP</sequence>
<evidence type="ECO:0000256" key="2">
    <source>
        <dbReference type="SAM" id="MobiDB-lite"/>
    </source>
</evidence>
<evidence type="ECO:0000313" key="5">
    <source>
        <dbReference type="Proteomes" id="UP001221898"/>
    </source>
</evidence>
<feature type="region of interest" description="Disordered" evidence="2">
    <location>
        <begin position="1"/>
        <end position="21"/>
    </location>
</feature>
<reference evidence="4" key="1">
    <citation type="journal article" date="2023" name="Science">
        <title>Genome structures resolve the early diversification of teleost fishes.</title>
        <authorList>
            <person name="Parey E."/>
            <person name="Louis A."/>
            <person name="Montfort J."/>
            <person name="Bouchez O."/>
            <person name="Roques C."/>
            <person name="Iampietro C."/>
            <person name="Lluch J."/>
            <person name="Castinel A."/>
            <person name="Donnadieu C."/>
            <person name="Desvignes T."/>
            <person name="Floi Bucao C."/>
            <person name="Jouanno E."/>
            <person name="Wen M."/>
            <person name="Mejri S."/>
            <person name="Dirks R."/>
            <person name="Jansen H."/>
            <person name="Henkel C."/>
            <person name="Chen W.J."/>
            <person name="Zahm M."/>
            <person name="Cabau C."/>
            <person name="Klopp C."/>
            <person name="Thompson A.W."/>
            <person name="Robinson-Rechavi M."/>
            <person name="Braasch I."/>
            <person name="Lecointre G."/>
            <person name="Bobe J."/>
            <person name="Postlethwait J.H."/>
            <person name="Berthelot C."/>
            <person name="Roest Crollius H."/>
            <person name="Guiguen Y."/>
        </authorList>
    </citation>
    <scope>NUCLEOTIDE SEQUENCE</scope>
    <source>
        <strain evidence="4">NC1722</strain>
    </source>
</reference>
<evidence type="ECO:0000259" key="3">
    <source>
        <dbReference type="PROSITE" id="PS50158"/>
    </source>
</evidence>
<protein>
    <recommendedName>
        <fullName evidence="3">CCHC-type domain-containing protein</fullName>
    </recommendedName>
</protein>
<gene>
    <name evidence="4" type="ORF">AAFF_G00192780</name>
</gene>
<feature type="region of interest" description="Disordered" evidence="2">
    <location>
        <begin position="88"/>
        <end position="123"/>
    </location>
</feature>
<dbReference type="GO" id="GO:0008270">
    <property type="term" value="F:zinc ion binding"/>
    <property type="evidence" value="ECO:0007669"/>
    <property type="project" value="UniProtKB-KW"/>
</dbReference>
<keyword evidence="1" id="KW-0479">Metal-binding</keyword>
<evidence type="ECO:0000313" key="4">
    <source>
        <dbReference type="EMBL" id="KAJ8385137.1"/>
    </source>
</evidence>
<accession>A0AAD7W632</accession>
<dbReference type="PROSITE" id="PS50158">
    <property type="entry name" value="ZF_CCHC"/>
    <property type="match status" value="1"/>
</dbReference>
<keyword evidence="1" id="KW-0862">Zinc</keyword>
<keyword evidence="1" id="KW-0863">Zinc-finger</keyword>
<dbReference type="SUPFAM" id="SSF57756">
    <property type="entry name" value="Retrovirus zinc finger-like domains"/>
    <property type="match status" value="1"/>
</dbReference>
<dbReference type="Gene3D" id="4.10.60.10">
    <property type="entry name" value="Zinc finger, CCHC-type"/>
    <property type="match status" value="1"/>
</dbReference>
<feature type="compositionally biased region" description="Basic and acidic residues" evidence="2">
    <location>
        <begin position="45"/>
        <end position="58"/>
    </location>
</feature>
<name>A0AAD7W632_9TELE</name>